<evidence type="ECO:0000313" key="1">
    <source>
        <dbReference type="Ensembl" id="ENSOANP00000039883.1"/>
    </source>
</evidence>
<dbReference type="Bgee" id="ENSOANG00000041628">
    <property type="expression patterns" value="Expressed in adult mammalian kidney and 7 other cell types or tissues"/>
</dbReference>
<dbReference type="PANTHER" id="PTHR32014">
    <property type="entry name" value="BCL-2-MODIFYING FACTOR"/>
    <property type="match status" value="1"/>
</dbReference>
<accession>A0A6I8NF73</accession>
<dbReference type="Proteomes" id="UP000002279">
    <property type="component" value="Unplaced"/>
</dbReference>
<dbReference type="InterPro" id="IPR028192">
    <property type="entry name" value="BMF"/>
</dbReference>
<proteinExistence type="predicted"/>
<name>A0A6I8NF73_ORNAN</name>
<dbReference type="Pfam" id="PF15185">
    <property type="entry name" value="BMF"/>
    <property type="match status" value="1"/>
</dbReference>
<dbReference type="GO" id="GO:0010507">
    <property type="term" value="P:negative regulation of autophagy"/>
    <property type="evidence" value="ECO:0000318"/>
    <property type="project" value="GO_Central"/>
</dbReference>
<dbReference type="GO" id="GO:0016459">
    <property type="term" value="C:myosin complex"/>
    <property type="evidence" value="ECO:0000318"/>
    <property type="project" value="GO_Central"/>
</dbReference>
<dbReference type="GeneTree" id="ENSGT00390000017896"/>
<sequence>MKWPWPGRRYGCARSLSAGRMELSQYEEELEELTGLEELEDDVFHPETPVAESLAQPGGPAPAAPLTPGQPYSYLVGQLPLFPLAPCCGPGLRTLSQEDKTTQTLSPAAPSQGVMLPCGVTEEPRRLFYGHAGYRLSSLTSFPGDPSLGEEPPEAPWERRPEMQVARKLQCIADQFHRLHTQRHQRNRNHVWWRVLPLLHNLALGMEENGQGGGPR</sequence>
<dbReference type="FunCoup" id="A0A6I8NF73">
    <property type="interactions" value="143"/>
</dbReference>
<dbReference type="GO" id="GO:0034644">
    <property type="term" value="P:cellular response to UV"/>
    <property type="evidence" value="ECO:0007669"/>
    <property type="project" value="Ensembl"/>
</dbReference>
<dbReference type="GO" id="GO:0043065">
    <property type="term" value="P:positive regulation of apoptotic process"/>
    <property type="evidence" value="ECO:0000318"/>
    <property type="project" value="GO_Central"/>
</dbReference>
<organism evidence="1 2">
    <name type="scientific">Ornithorhynchus anatinus</name>
    <name type="common">Duckbill platypus</name>
    <dbReference type="NCBI Taxonomy" id="9258"/>
    <lineage>
        <taxon>Eukaryota</taxon>
        <taxon>Metazoa</taxon>
        <taxon>Chordata</taxon>
        <taxon>Craniata</taxon>
        <taxon>Vertebrata</taxon>
        <taxon>Euteleostomi</taxon>
        <taxon>Mammalia</taxon>
        <taxon>Monotremata</taxon>
        <taxon>Ornithorhynchidae</taxon>
        <taxon>Ornithorhynchus</taxon>
    </lineage>
</organism>
<dbReference type="Ensembl" id="ENSOANT00000048534.1">
    <property type="protein sequence ID" value="ENSOANP00000039883.1"/>
    <property type="gene ID" value="ENSOANG00000041628.1"/>
</dbReference>
<reference evidence="1" key="2">
    <citation type="submission" date="2025-09" db="UniProtKB">
        <authorList>
            <consortium name="Ensembl"/>
        </authorList>
    </citation>
    <scope>IDENTIFICATION</scope>
    <source>
        <strain evidence="1">Glennie</strain>
    </source>
</reference>
<dbReference type="InParanoid" id="A0A6I8NF73"/>
<dbReference type="GO" id="GO:0043276">
    <property type="term" value="P:anoikis"/>
    <property type="evidence" value="ECO:0007669"/>
    <property type="project" value="Ensembl"/>
</dbReference>
<protein>
    <submittedName>
        <fullName evidence="1">Bcl2 modifying factor</fullName>
    </submittedName>
</protein>
<evidence type="ECO:0000313" key="2">
    <source>
        <dbReference type="Proteomes" id="UP000002279"/>
    </source>
</evidence>
<dbReference type="PANTHER" id="PTHR32014:SF2">
    <property type="entry name" value="BCL-2-MODIFYING FACTOR"/>
    <property type="match status" value="1"/>
</dbReference>
<dbReference type="OMA" id="HAEQQDK"/>
<reference evidence="1" key="1">
    <citation type="submission" date="2025-08" db="UniProtKB">
        <authorList>
            <consortium name="Ensembl"/>
        </authorList>
    </citation>
    <scope>IDENTIFICATION</scope>
    <source>
        <strain evidence="1">Glennie</strain>
    </source>
</reference>
<keyword evidence="2" id="KW-1185">Reference proteome</keyword>
<dbReference type="AlphaFoldDB" id="A0A6I8NF73"/>
<gene>
    <name evidence="1" type="primary">BMF</name>
</gene>